<evidence type="ECO:0000313" key="2">
    <source>
        <dbReference type="Proteomes" id="UP000054477"/>
    </source>
</evidence>
<sequence>MADIDALSDKLGIPWEKAKDIPFATTVPFIGFLWDLTGYPGVGVQAETHLGRSTKTIRKATTRLPCRSFRAHLPHQP</sequence>
<organism evidence="1 2">
    <name type="scientific">Laccaria amethystina LaAM-08-1</name>
    <dbReference type="NCBI Taxonomy" id="1095629"/>
    <lineage>
        <taxon>Eukaryota</taxon>
        <taxon>Fungi</taxon>
        <taxon>Dikarya</taxon>
        <taxon>Basidiomycota</taxon>
        <taxon>Agaricomycotina</taxon>
        <taxon>Agaricomycetes</taxon>
        <taxon>Agaricomycetidae</taxon>
        <taxon>Agaricales</taxon>
        <taxon>Agaricineae</taxon>
        <taxon>Hydnangiaceae</taxon>
        <taxon>Laccaria</taxon>
    </lineage>
</organism>
<evidence type="ECO:0000313" key="1">
    <source>
        <dbReference type="EMBL" id="KIJ91149.1"/>
    </source>
</evidence>
<keyword evidence="2" id="KW-1185">Reference proteome</keyword>
<proteinExistence type="predicted"/>
<accession>A0A0C9WHG4</accession>
<dbReference type="OrthoDB" id="3042654at2759"/>
<dbReference type="EMBL" id="KN839048">
    <property type="protein sequence ID" value="KIJ91149.1"/>
    <property type="molecule type" value="Genomic_DNA"/>
</dbReference>
<name>A0A0C9WHG4_9AGAR</name>
<dbReference type="HOGENOM" id="CLU_2638447_0_0_1"/>
<gene>
    <name evidence="1" type="ORF">K443DRAFT_686274</name>
</gene>
<reference evidence="1 2" key="1">
    <citation type="submission" date="2014-04" db="EMBL/GenBank/DDBJ databases">
        <authorList>
            <consortium name="DOE Joint Genome Institute"/>
            <person name="Kuo A."/>
            <person name="Kohler A."/>
            <person name="Nagy L.G."/>
            <person name="Floudas D."/>
            <person name="Copeland A."/>
            <person name="Barry K.W."/>
            <person name="Cichocki N."/>
            <person name="Veneault-Fourrey C."/>
            <person name="LaButti K."/>
            <person name="Lindquist E.A."/>
            <person name="Lipzen A."/>
            <person name="Lundell T."/>
            <person name="Morin E."/>
            <person name="Murat C."/>
            <person name="Sun H."/>
            <person name="Tunlid A."/>
            <person name="Henrissat B."/>
            <person name="Grigoriev I.V."/>
            <person name="Hibbett D.S."/>
            <person name="Martin F."/>
            <person name="Nordberg H.P."/>
            <person name="Cantor M.N."/>
            <person name="Hua S.X."/>
        </authorList>
    </citation>
    <scope>NUCLEOTIDE SEQUENCE [LARGE SCALE GENOMIC DNA]</scope>
    <source>
        <strain evidence="1 2">LaAM-08-1</strain>
    </source>
</reference>
<dbReference type="Proteomes" id="UP000054477">
    <property type="component" value="Unassembled WGS sequence"/>
</dbReference>
<dbReference type="AlphaFoldDB" id="A0A0C9WHG4"/>
<reference evidence="2" key="2">
    <citation type="submission" date="2015-01" db="EMBL/GenBank/DDBJ databases">
        <title>Evolutionary Origins and Diversification of the Mycorrhizal Mutualists.</title>
        <authorList>
            <consortium name="DOE Joint Genome Institute"/>
            <consortium name="Mycorrhizal Genomics Consortium"/>
            <person name="Kohler A."/>
            <person name="Kuo A."/>
            <person name="Nagy L.G."/>
            <person name="Floudas D."/>
            <person name="Copeland A."/>
            <person name="Barry K.W."/>
            <person name="Cichocki N."/>
            <person name="Veneault-Fourrey C."/>
            <person name="LaButti K."/>
            <person name="Lindquist E.A."/>
            <person name="Lipzen A."/>
            <person name="Lundell T."/>
            <person name="Morin E."/>
            <person name="Murat C."/>
            <person name="Riley R."/>
            <person name="Ohm R."/>
            <person name="Sun H."/>
            <person name="Tunlid A."/>
            <person name="Henrissat B."/>
            <person name="Grigoriev I.V."/>
            <person name="Hibbett D.S."/>
            <person name="Martin F."/>
        </authorList>
    </citation>
    <scope>NUCLEOTIDE SEQUENCE [LARGE SCALE GENOMIC DNA]</scope>
    <source>
        <strain evidence="2">LaAM-08-1</strain>
    </source>
</reference>
<protein>
    <submittedName>
        <fullName evidence="1">Uncharacterized protein</fullName>
    </submittedName>
</protein>